<feature type="non-terminal residue" evidence="2">
    <location>
        <position position="1"/>
    </location>
</feature>
<dbReference type="Proteomes" id="UP000235965">
    <property type="component" value="Unassembled WGS sequence"/>
</dbReference>
<reference evidence="2 5" key="1">
    <citation type="submission" date="2017-12" db="EMBL/GenBank/DDBJ databases">
        <title>Hemimetabolous genomes reveal molecular basis of termite eusociality.</title>
        <authorList>
            <person name="Harrison M.C."/>
            <person name="Jongepier E."/>
            <person name="Robertson H.M."/>
            <person name="Arning N."/>
            <person name="Bitard-Feildel T."/>
            <person name="Chao H."/>
            <person name="Childers C.P."/>
            <person name="Dinh H."/>
            <person name="Doddapaneni H."/>
            <person name="Dugan S."/>
            <person name="Gowin J."/>
            <person name="Greiner C."/>
            <person name="Han Y."/>
            <person name="Hu H."/>
            <person name="Hughes D.S.T."/>
            <person name="Huylmans A.-K."/>
            <person name="Kemena C."/>
            <person name="Kremer L.P.M."/>
            <person name="Lee S.L."/>
            <person name="Lopez-Ezquerra A."/>
            <person name="Mallet L."/>
            <person name="Monroy-Kuhn J.M."/>
            <person name="Moser A."/>
            <person name="Murali S.C."/>
            <person name="Muzny D.M."/>
            <person name="Otani S."/>
            <person name="Piulachs M.-D."/>
            <person name="Poelchau M."/>
            <person name="Qu J."/>
            <person name="Schaub F."/>
            <person name="Wada-Katsumata A."/>
            <person name="Worley K.C."/>
            <person name="Xie Q."/>
            <person name="Ylla G."/>
            <person name="Poulsen M."/>
            <person name="Gibbs R.A."/>
            <person name="Schal C."/>
            <person name="Richards S."/>
            <person name="Belles X."/>
            <person name="Korb J."/>
            <person name="Bornberg-Bauer E."/>
        </authorList>
    </citation>
    <scope>NUCLEOTIDE SEQUENCE [LARGE SCALE GENOMIC DNA]</scope>
    <source>
        <tissue evidence="2">Whole body</tissue>
    </source>
</reference>
<dbReference type="Pfam" id="PF17906">
    <property type="entry name" value="HTH_48"/>
    <property type="match status" value="1"/>
</dbReference>
<dbReference type="OrthoDB" id="8190404at2759"/>
<sequence>LLKEMDQRICIKFCVKNEIKCYKVCEMLTKAYGESVMSKTRVYEWYKRFQDGREDVADDERPGRPSTSTTDENVEKVKAMIMNDRRITIREVADDVGISIGSCHEIFSNVLVQRRLREAIRKKRPDLWKNNSWLLHHDNAPAHTSLLVREFLAKNNTVTMPQPPYSPDMAPCDFFLFPKIKRTLKGRRFTSIDDIKSASLKELKAIPKIEFEKCFDDWKKRWRKCIISNGDYFEGDNINVDE</sequence>
<organism evidence="2 5">
    <name type="scientific">Cryptotermes secundus</name>
    <dbReference type="NCBI Taxonomy" id="105785"/>
    <lineage>
        <taxon>Eukaryota</taxon>
        <taxon>Metazoa</taxon>
        <taxon>Ecdysozoa</taxon>
        <taxon>Arthropoda</taxon>
        <taxon>Hexapoda</taxon>
        <taxon>Insecta</taxon>
        <taxon>Pterygota</taxon>
        <taxon>Neoptera</taxon>
        <taxon>Polyneoptera</taxon>
        <taxon>Dictyoptera</taxon>
        <taxon>Blattodea</taxon>
        <taxon>Blattoidea</taxon>
        <taxon>Termitoidae</taxon>
        <taxon>Kalotermitidae</taxon>
        <taxon>Cryptotermitinae</taxon>
        <taxon>Cryptotermes</taxon>
    </lineage>
</organism>
<evidence type="ECO:0000259" key="1">
    <source>
        <dbReference type="Pfam" id="PF17906"/>
    </source>
</evidence>
<dbReference type="PANTHER" id="PTHR46060">
    <property type="entry name" value="MARINER MOS1 TRANSPOSASE-LIKE PROTEIN"/>
    <property type="match status" value="1"/>
</dbReference>
<dbReference type="EMBL" id="NEVH01008206">
    <property type="protein sequence ID" value="PNF34678.1"/>
    <property type="molecule type" value="Genomic_DNA"/>
</dbReference>
<evidence type="ECO:0000313" key="4">
    <source>
        <dbReference type="EMBL" id="PNF37800.1"/>
    </source>
</evidence>
<dbReference type="InParanoid" id="A0A2J7PUI4"/>
<dbReference type="Gene3D" id="1.10.10.1450">
    <property type="match status" value="1"/>
</dbReference>
<evidence type="ECO:0000313" key="5">
    <source>
        <dbReference type="Proteomes" id="UP000235965"/>
    </source>
</evidence>
<dbReference type="STRING" id="105785.A0A2J7PUI4"/>
<accession>A0A2J7PUI4</accession>
<dbReference type="Gene3D" id="3.30.420.10">
    <property type="entry name" value="Ribonuclease H-like superfamily/Ribonuclease H"/>
    <property type="match status" value="1"/>
</dbReference>
<dbReference type="InterPro" id="IPR041426">
    <property type="entry name" value="Mos1_HTH"/>
</dbReference>
<dbReference type="EMBL" id="NEVH01021198">
    <property type="protein sequence ID" value="PNF19983.1"/>
    <property type="molecule type" value="Genomic_DNA"/>
</dbReference>
<protein>
    <recommendedName>
        <fullName evidence="1">Mos1 transposase HTH domain-containing protein</fullName>
    </recommendedName>
</protein>
<dbReference type="EMBL" id="NEVH01006571">
    <property type="protein sequence ID" value="PNF37800.1"/>
    <property type="molecule type" value="Genomic_DNA"/>
</dbReference>
<dbReference type="InterPro" id="IPR052709">
    <property type="entry name" value="Transposase-MT_Hybrid"/>
</dbReference>
<dbReference type="GO" id="GO:0003676">
    <property type="term" value="F:nucleic acid binding"/>
    <property type="evidence" value="ECO:0007669"/>
    <property type="project" value="InterPro"/>
</dbReference>
<comment type="caution">
    <text evidence="2">The sequence shown here is derived from an EMBL/GenBank/DDBJ whole genome shotgun (WGS) entry which is preliminary data.</text>
</comment>
<name>A0A2J7PUI4_9NEOP</name>
<dbReference type="PANTHER" id="PTHR46060:SF1">
    <property type="entry name" value="MARINER MOS1 TRANSPOSASE-LIKE PROTEIN"/>
    <property type="match status" value="1"/>
</dbReference>
<feature type="domain" description="Mos1 transposase HTH" evidence="1">
    <location>
        <begin position="8"/>
        <end position="52"/>
    </location>
</feature>
<evidence type="ECO:0000313" key="3">
    <source>
        <dbReference type="EMBL" id="PNF34678.1"/>
    </source>
</evidence>
<gene>
    <name evidence="3" type="ORF">B7P43_G05469</name>
    <name evidence="2" type="ORF">B7P43_G09973</name>
    <name evidence="4" type="ORF">B7P43_G10139</name>
</gene>
<keyword evidence="5" id="KW-1185">Reference proteome</keyword>
<proteinExistence type="predicted"/>
<dbReference type="InterPro" id="IPR036397">
    <property type="entry name" value="RNaseH_sf"/>
</dbReference>
<dbReference type="AlphaFoldDB" id="A0A2J7PUI4"/>
<evidence type="ECO:0000313" key="2">
    <source>
        <dbReference type="EMBL" id="PNF19983.1"/>
    </source>
</evidence>